<evidence type="ECO:0000313" key="2">
    <source>
        <dbReference type="Proteomes" id="UP000018808"/>
    </source>
</evidence>
<name>V5URG3_9CAUD</name>
<evidence type="ECO:0000313" key="1">
    <source>
        <dbReference type="EMBL" id="AHB80566.1"/>
    </source>
</evidence>
<gene>
    <name evidence="1" type="ORF">S-MbCM7_152</name>
</gene>
<dbReference type="GeneID" id="18504728"/>
<dbReference type="KEGG" id="vg:18504728"/>
<dbReference type="RefSeq" id="YP_009008286.1">
    <property type="nucleotide sequence ID" value="NC_023587.1"/>
</dbReference>
<organism evidence="1 2">
    <name type="scientific">Synechococcus phage ACG-2014h</name>
    <dbReference type="NCBI Taxonomy" id="1340810"/>
    <lineage>
        <taxon>Viruses</taxon>
        <taxon>Duplodnaviria</taxon>
        <taxon>Heunggongvirae</taxon>
        <taxon>Uroviricota</taxon>
        <taxon>Caudoviricetes</taxon>
        <taxon>Pantevenvirales</taxon>
        <taxon>Kyanoviridae</taxon>
        <taxon>Sedonavirus</taxon>
        <taxon>Sedonavirus tusconh</taxon>
    </lineage>
</organism>
<sequence>MAYQNVEVKEILFPIKTKSQRTTMQNIFKAAGPNAIFRVDKDDWDMSQFPLPDKKRKGTRQITIKSSAATINNIISEYKNKRNTDTYKESEYITITFRIGQLYNRPQKVKFEKTGKLVDSAGKSISDATMTAMQELGSAWVFHRAFKKSGGFSNWQAIKNDKDTFDVLRDIWKKLGDVEGPDDDWVANFYAQSVAVLANIKNGKFDEFTRGSSHSSVTAGGKKYTLPGMKKSDTFMDYITKFVKDNYGIAQKDNWDPADIWMIRNEEKYRKAIDDTCTYNGSKGSDSMQVQLLQLNAILRSAYKRKDIVGISLKKVSGKIAKFQAVNVSGKFLQQRQVGNKFTLEYKAGKSKCPLGVKSTKDGGVTIETQDSRFFVHDGGTVYNFQIKANTSTKKSGLKYEATQEGAAAARLGKATVEKVLGLMDWYKIRFDKEPDSYPYTPAEFLAQKDTYARMIRELQGKGVTFGRSEDVDKMLDTLLFLFNEEPWVANSKLQQITWLSKVMKLSSKDLNRFATDLVFLSKKEGREYGPFGKVY</sequence>
<accession>V5URG3</accession>
<proteinExistence type="predicted"/>
<protein>
    <submittedName>
        <fullName evidence="1">Uncharacterized protein</fullName>
    </submittedName>
</protein>
<reference evidence="1 2" key="1">
    <citation type="journal article" date="2014" name="Nature">
        <title>Viral tagging reveals discrete populations in Synechococcus viral genome sequence space.</title>
        <authorList>
            <person name="Deng L."/>
            <person name="Ignacio Espinoza J.C."/>
            <person name="Gregory A.C."/>
            <person name="Poulos B.T."/>
            <person name="Weitz J.S."/>
            <person name="Hugenholtz P."/>
            <person name="Sullivan M.B."/>
        </authorList>
    </citation>
    <scope>NUCLEOTIDE SEQUENCE [LARGE SCALE GENOMIC DNA]</scope>
</reference>
<dbReference type="EMBL" id="KF156338">
    <property type="protein sequence ID" value="AHB80566.1"/>
    <property type="molecule type" value="Genomic_DNA"/>
</dbReference>
<keyword evidence="2" id="KW-1185">Reference proteome</keyword>
<dbReference type="OrthoDB" id="9334at10239"/>
<dbReference type="Proteomes" id="UP000018808">
    <property type="component" value="Segment"/>
</dbReference>